<feature type="domain" description="RNase III" evidence="2">
    <location>
        <begin position="93"/>
        <end position="233"/>
    </location>
</feature>
<dbReference type="GO" id="GO:0004525">
    <property type="term" value="F:ribonuclease III activity"/>
    <property type="evidence" value="ECO:0007669"/>
    <property type="project" value="InterPro"/>
</dbReference>
<dbReference type="VEuPathDB" id="FungiDB:H257_05073"/>
<protein>
    <recommendedName>
        <fullName evidence="2">RNase III domain-containing protein</fullName>
    </recommendedName>
</protein>
<dbReference type="SMART" id="SM00535">
    <property type="entry name" value="RIBOc"/>
    <property type="match status" value="1"/>
</dbReference>
<dbReference type="GO" id="GO:0006396">
    <property type="term" value="P:RNA processing"/>
    <property type="evidence" value="ECO:0007669"/>
    <property type="project" value="InterPro"/>
</dbReference>
<dbReference type="GeneID" id="20807069"/>
<dbReference type="InterPro" id="IPR000999">
    <property type="entry name" value="RNase_III_dom"/>
</dbReference>
<dbReference type="InterPro" id="IPR036389">
    <property type="entry name" value="RNase_III_sf"/>
</dbReference>
<organism evidence="3">
    <name type="scientific">Aphanomyces astaci</name>
    <name type="common">Crayfish plague agent</name>
    <dbReference type="NCBI Taxonomy" id="112090"/>
    <lineage>
        <taxon>Eukaryota</taxon>
        <taxon>Sar</taxon>
        <taxon>Stramenopiles</taxon>
        <taxon>Oomycota</taxon>
        <taxon>Saprolegniomycetes</taxon>
        <taxon>Saprolegniales</taxon>
        <taxon>Verrucalvaceae</taxon>
        <taxon>Aphanomyces</taxon>
    </lineage>
</organism>
<dbReference type="CDD" id="cd00593">
    <property type="entry name" value="RIBOc"/>
    <property type="match status" value="1"/>
</dbReference>
<sequence length="331" mass="37500">MECVDGTDDAGLHRANLEVIAQKILHEMTLAAEKAHVNNAPQLKKNVSVHDMHKIPLDTKQILEPASNASWQLMKQSHFEQFASLPTGWSDTLEALQAHWDWTFEDIIHLECALTHFSRFRSNTIIHFPSNRIANRSLEWLGDSILNTCVAIYLFQSYPLTQEGQLTQLRSALINNSILSQVSTQLNLPPAILTGSRVAQSEEEETDAAISMRQTIYASAVESLIGAVFLDQGMSRAMEFVNTRVLPVAIDLATNSRNWDPVSELQRRLTSQKRSVRYDRSKDELVHDVTLYVDNKLIMRETGANFKDIQRSIANHVLDVLEETHPELKFD</sequence>
<proteinExistence type="predicted"/>
<evidence type="ECO:0000259" key="2">
    <source>
        <dbReference type="PROSITE" id="PS50142"/>
    </source>
</evidence>
<dbReference type="AlphaFoldDB" id="W4GRS5"/>
<dbReference type="PANTHER" id="PTHR14950">
    <property type="entry name" value="DICER-RELATED"/>
    <property type="match status" value="1"/>
</dbReference>
<dbReference type="EMBL" id="KI913122">
    <property type="protein sequence ID" value="ETV82435.1"/>
    <property type="molecule type" value="Genomic_DNA"/>
</dbReference>
<accession>W4GRS5</accession>
<evidence type="ECO:0000256" key="1">
    <source>
        <dbReference type="ARBA" id="ARBA00022801"/>
    </source>
</evidence>
<dbReference type="STRING" id="112090.W4GRS5"/>
<dbReference type="PANTHER" id="PTHR14950:SF37">
    <property type="entry name" value="ENDORIBONUCLEASE DICER"/>
    <property type="match status" value="1"/>
</dbReference>
<evidence type="ECO:0000313" key="3">
    <source>
        <dbReference type="EMBL" id="ETV82435.1"/>
    </source>
</evidence>
<name>W4GRS5_APHAT</name>
<gene>
    <name evidence="3" type="ORF">H257_05073</name>
</gene>
<keyword evidence="1" id="KW-0378">Hydrolase</keyword>
<dbReference type="Gene3D" id="1.10.1520.10">
    <property type="entry name" value="Ribonuclease III domain"/>
    <property type="match status" value="1"/>
</dbReference>
<reference evidence="3" key="1">
    <citation type="submission" date="2013-12" db="EMBL/GenBank/DDBJ databases">
        <title>The Genome Sequence of Aphanomyces astaci APO3.</title>
        <authorList>
            <consortium name="The Broad Institute Genomics Platform"/>
            <person name="Russ C."/>
            <person name="Tyler B."/>
            <person name="van West P."/>
            <person name="Dieguez-Uribeondo J."/>
            <person name="Young S.K."/>
            <person name="Zeng Q."/>
            <person name="Gargeya S."/>
            <person name="Fitzgerald M."/>
            <person name="Abouelleil A."/>
            <person name="Alvarado L."/>
            <person name="Chapman S.B."/>
            <person name="Gainer-Dewar J."/>
            <person name="Goldberg J."/>
            <person name="Griggs A."/>
            <person name="Gujja S."/>
            <person name="Hansen M."/>
            <person name="Howarth C."/>
            <person name="Imamovic A."/>
            <person name="Ireland A."/>
            <person name="Larimer J."/>
            <person name="McCowan C."/>
            <person name="Murphy C."/>
            <person name="Pearson M."/>
            <person name="Poon T.W."/>
            <person name="Priest M."/>
            <person name="Roberts A."/>
            <person name="Saif S."/>
            <person name="Shea T."/>
            <person name="Sykes S."/>
            <person name="Wortman J."/>
            <person name="Nusbaum C."/>
            <person name="Birren B."/>
        </authorList>
    </citation>
    <scope>NUCLEOTIDE SEQUENCE [LARGE SCALE GENOMIC DNA]</scope>
    <source>
        <strain evidence="3">APO3</strain>
    </source>
</reference>
<dbReference type="RefSeq" id="XP_009828104.1">
    <property type="nucleotide sequence ID" value="XM_009829802.1"/>
</dbReference>
<dbReference type="PROSITE" id="PS50142">
    <property type="entry name" value="RNASE_3_2"/>
    <property type="match status" value="1"/>
</dbReference>
<dbReference type="Pfam" id="PF00636">
    <property type="entry name" value="Ribonuclease_3"/>
    <property type="match status" value="1"/>
</dbReference>
<dbReference type="SUPFAM" id="SSF69065">
    <property type="entry name" value="RNase III domain-like"/>
    <property type="match status" value="1"/>
</dbReference>
<dbReference type="OrthoDB" id="67027at2759"/>